<feature type="transmembrane region" description="Helical" evidence="8">
    <location>
        <begin position="197"/>
        <end position="217"/>
    </location>
</feature>
<dbReference type="InterPro" id="IPR005467">
    <property type="entry name" value="His_kinase_dom"/>
</dbReference>
<accession>A0A2G1DJZ3</accession>
<dbReference type="EMBL" id="CP032098">
    <property type="protein sequence ID" value="AXX91409.1"/>
    <property type="molecule type" value="Genomic_DNA"/>
</dbReference>
<dbReference type="SUPFAM" id="SSF55874">
    <property type="entry name" value="ATPase domain of HSP90 chaperone/DNA topoisomerase II/histidine kinase"/>
    <property type="match status" value="1"/>
</dbReference>
<dbReference type="InterPro" id="IPR036097">
    <property type="entry name" value="HisK_dim/P_sf"/>
</dbReference>
<dbReference type="InterPro" id="IPR003594">
    <property type="entry name" value="HATPase_dom"/>
</dbReference>
<dbReference type="Gene3D" id="1.10.287.130">
    <property type="match status" value="1"/>
</dbReference>
<protein>
    <recommendedName>
        <fullName evidence="2">histidine kinase</fullName>
        <ecNumber evidence="2">2.7.13.3</ecNumber>
    </recommendedName>
</protein>
<dbReference type="PRINTS" id="PR00344">
    <property type="entry name" value="BCTRLSENSOR"/>
</dbReference>
<reference evidence="11 12" key="1">
    <citation type="submission" date="2017-09" db="EMBL/GenBank/DDBJ databases">
        <title>Arcobacter canalis sp. nov., a new species isolated from a water canal contaminated with urban sewage.</title>
        <authorList>
            <person name="Perez-Cataluna A."/>
            <person name="Salas-Masso N."/>
            <person name="Figueras M.J."/>
        </authorList>
    </citation>
    <scope>NUCLEOTIDE SEQUENCE [LARGE SCALE GENOMIC DNA]</scope>
    <source>
        <strain evidence="11 12">F98-3</strain>
    </source>
</reference>
<evidence type="ECO:0000256" key="4">
    <source>
        <dbReference type="ARBA" id="ARBA00022741"/>
    </source>
</evidence>
<evidence type="ECO:0000256" key="5">
    <source>
        <dbReference type="ARBA" id="ARBA00022777"/>
    </source>
</evidence>
<dbReference type="Pfam" id="PF02518">
    <property type="entry name" value="HATPase_c"/>
    <property type="match status" value="1"/>
</dbReference>
<dbReference type="InterPro" id="IPR004358">
    <property type="entry name" value="Sig_transdc_His_kin-like_C"/>
</dbReference>
<dbReference type="SUPFAM" id="SSF47384">
    <property type="entry name" value="Homodimeric domain of signal transducing histidine kinase"/>
    <property type="match status" value="1"/>
</dbReference>
<keyword evidence="7" id="KW-0902">Two-component regulatory system</keyword>
<dbReference type="Pfam" id="PF07695">
    <property type="entry name" value="7TMR-DISM_7TM"/>
    <property type="match status" value="1"/>
</dbReference>
<dbReference type="EC" id="2.7.13.3" evidence="2"/>
<organism evidence="11 12">
    <name type="scientific">Malaciobacter molluscorum LMG 25693</name>
    <dbReference type="NCBI Taxonomy" id="870501"/>
    <lineage>
        <taxon>Bacteria</taxon>
        <taxon>Pseudomonadati</taxon>
        <taxon>Campylobacterota</taxon>
        <taxon>Epsilonproteobacteria</taxon>
        <taxon>Campylobacterales</taxon>
        <taxon>Arcobacteraceae</taxon>
        <taxon>Malaciobacter</taxon>
    </lineage>
</organism>
<feature type="transmembrane region" description="Helical" evidence="8">
    <location>
        <begin position="255"/>
        <end position="274"/>
    </location>
</feature>
<dbReference type="AlphaFoldDB" id="A0A2G1DJZ3"/>
<dbReference type="Proteomes" id="UP000262712">
    <property type="component" value="Chromosome"/>
</dbReference>
<dbReference type="PROSITE" id="PS50109">
    <property type="entry name" value="HIS_KIN"/>
    <property type="match status" value="1"/>
</dbReference>
<dbReference type="SMART" id="SM00387">
    <property type="entry name" value="HATPase_c"/>
    <property type="match status" value="1"/>
</dbReference>
<evidence type="ECO:0000313" key="10">
    <source>
        <dbReference type="EMBL" id="AXX91409.1"/>
    </source>
</evidence>
<dbReference type="InterPro" id="IPR011623">
    <property type="entry name" value="7TMR_DISM_rcpt_extracell_dom1"/>
</dbReference>
<keyword evidence="8" id="KW-0472">Membrane</keyword>
<dbReference type="PANTHER" id="PTHR43065">
    <property type="entry name" value="SENSOR HISTIDINE KINASE"/>
    <property type="match status" value="1"/>
</dbReference>
<feature type="domain" description="Histidine kinase" evidence="9">
    <location>
        <begin position="358"/>
        <end position="568"/>
    </location>
</feature>
<dbReference type="KEGG" id="amol:AMOL_0393"/>
<proteinExistence type="predicted"/>
<evidence type="ECO:0000313" key="13">
    <source>
        <dbReference type="Proteomes" id="UP000262712"/>
    </source>
</evidence>
<feature type="transmembrane region" description="Helical" evidence="8">
    <location>
        <begin position="229"/>
        <end position="249"/>
    </location>
</feature>
<comment type="catalytic activity">
    <reaction evidence="1">
        <text>ATP + protein L-histidine = ADP + protein N-phospho-L-histidine.</text>
        <dbReference type="EC" id="2.7.13.3"/>
    </reaction>
</comment>
<evidence type="ECO:0000256" key="8">
    <source>
        <dbReference type="SAM" id="Phobius"/>
    </source>
</evidence>
<feature type="transmembrane region" description="Helical" evidence="8">
    <location>
        <begin position="136"/>
        <end position="157"/>
    </location>
</feature>
<evidence type="ECO:0000256" key="1">
    <source>
        <dbReference type="ARBA" id="ARBA00000085"/>
    </source>
</evidence>
<keyword evidence="6" id="KW-0067">ATP-binding</keyword>
<evidence type="ECO:0000313" key="12">
    <source>
        <dbReference type="Proteomes" id="UP000221222"/>
    </source>
</evidence>
<dbReference type="Proteomes" id="UP000221222">
    <property type="component" value="Unassembled WGS sequence"/>
</dbReference>
<evidence type="ECO:0000256" key="3">
    <source>
        <dbReference type="ARBA" id="ARBA00022679"/>
    </source>
</evidence>
<dbReference type="GO" id="GO:0000155">
    <property type="term" value="F:phosphorelay sensor kinase activity"/>
    <property type="evidence" value="ECO:0007669"/>
    <property type="project" value="InterPro"/>
</dbReference>
<keyword evidence="4" id="KW-0547">Nucleotide-binding</keyword>
<feature type="transmembrane region" description="Helical" evidence="8">
    <location>
        <begin position="281"/>
        <end position="302"/>
    </location>
</feature>
<evidence type="ECO:0000256" key="6">
    <source>
        <dbReference type="ARBA" id="ARBA00022840"/>
    </source>
</evidence>
<keyword evidence="8" id="KW-0812">Transmembrane</keyword>
<dbReference type="InterPro" id="IPR036890">
    <property type="entry name" value="HATPase_C_sf"/>
</dbReference>
<dbReference type="RefSeq" id="WP_099341602.1">
    <property type="nucleotide sequence ID" value="NZ_CP032098.1"/>
</dbReference>
<dbReference type="EMBL" id="NXFY01000003">
    <property type="protein sequence ID" value="PHO18843.1"/>
    <property type="molecule type" value="Genomic_DNA"/>
</dbReference>
<evidence type="ECO:0000256" key="7">
    <source>
        <dbReference type="ARBA" id="ARBA00023012"/>
    </source>
</evidence>
<evidence type="ECO:0000313" key="11">
    <source>
        <dbReference type="EMBL" id="PHO18843.1"/>
    </source>
</evidence>
<gene>
    <name evidence="10" type="ORF">AMOL_0393</name>
    <name evidence="11" type="ORF">CPU12_03005</name>
</gene>
<sequence length="568" mass="66450">MIRIFLLTILILLSLNAKDLLIKNRYISKDNKVFIQLKDFDLENEILKNAIIKISLDKDILEKRIFFLKIICDVTTIKNINIKYKQFSDFIIIKVDKTSPKDILITFNYQKKQTLKFALLRYNKFEYKYIEKKENLLYGIAYGIIFCAFLYNLAIFLYTKQKSFLYYSLMQFCLIVILYYAVTLAEQSFVSQTQQMIADFFETTCILMMILFSKEILNIKKYFKYIDKFLNILIYLSLIDLIIILIYGYSQLYNYIPRSIIVFTLVFAGLVSIFKGQKVAIFYFFGWFVVFICLVMMEHDIFYLNNLYIIHVGLPLESVILSFALAYKLKLSSDEKKQKENMLIQQSKLASMGEMLNNIAHQWRQPLANLSFINMDLKMAIKSNDINIKYLNEVANDSKKQINFMSETLDNFKGFYQPNRKKENFFISETIYSCVNIIENSLNQENIKVDILIIKDKEITAYKNELIQVILNLITNSKDIIIQRKIISPKIIIKLDIDENNNAILEIKDNAGGINKQIINKIFEPYFTTKNNGSGIGLYMSKVIIQSHIKGQITVKNSSKGACFRIVI</sequence>
<keyword evidence="8" id="KW-1133">Transmembrane helix</keyword>
<dbReference type="GO" id="GO:0005524">
    <property type="term" value="F:ATP binding"/>
    <property type="evidence" value="ECO:0007669"/>
    <property type="project" value="UniProtKB-KW"/>
</dbReference>
<keyword evidence="3" id="KW-0808">Transferase</keyword>
<keyword evidence="12" id="KW-1185">Reference proteome</keyword>
<dbReference type="Gene3D" id="3.30.565.10">
    <property type="entry name" value="Histidine kinase-like ATPase, C-terminal domain"/>
    <property type="match status" value="1"/>
</dbReference>
<keyword evidence="5 11" id="KW-0418">Kinase</keyword>
<name>A0A2G1DJZ3_9BACT</name>
<dbReference type="PANTHER" id="PTHR43065:SF46">
    <property type="entry name" value="C4-DICARBOXYLATE TRANSPORT SENSOR PROTEIN DCTB"/>
    <property type="match status" value="1"/>
</dbReference>
<feature type="transmembrane region" description="Helical" evidence="8">
    <location>
        <begin position="164"/>
        <end position="185"/>
    </location>
</feature>
<evidence type="ECO:0000259" key="9">
    <source>
        <dbReference type="PROSITE" id="PS50109"/>
    </source>
</evidence>
<evidence type="ECO:0000256" key="2">
    <source>
        <dbReference type="ARBA" id="ARBA00012438"/>
    </source>
</evidence>
<feature type="transmembrane region" description="Helical" evidence="8">
    <location>
        <begin position="308"/>
        <end position="327"/>
    </location>
</feature>
<reference evidence="10 13" key="2">
    <citation type="submission" date="2018-08" db="EMBL/GenBank/DDBJ databases">
        <title>Complete genome of the Arcobacter molluscorum type strain LMG 25693.</title>
        <authorList>
            <person name="Miller W.G."/>
            <person name="Yee E."/>
            <person name="Bono J.L."/>
        </authorList>
    </citation>
    <scope>NUCLEOTIDE SEQUENCE [LARGE SCALE GENOMIC DNA]</scope>
    <source>
        <strain evidence="10 13">CECT 7696</strain>
    </source>
</reference>